<dbReference type="PANTHER" id="PTHR12827">
    <property type="entry name" value="MEIOTIC CHECKPOINT REGULATOR TSG24 FAMILY MEMBER"/>
    <property type="match status" value="1"/>
</dbReference>
<evidence type="ECO:0000259" key="16">
    <source>
        <dbReference type="Pfam" id="PF21282"/>
    </source>
</evidence>
<dbReference type="OrthoDB" id="26401at2759"/>
<dbReference type="InterPro" id="IPR049255">
    <property type="entry name" value="Apc1_N"/>
</dbReference>
<feature type="domain" description="Anaphase-promoting complex subunit 1 C-terminal" evidence="14">
    <location>
        <begin position="1678"/>
        <end position="1876"/>
    </location>
</feature>
<keyword evidence="10" id="KW-0131">Cell cycle</keyword>
<comment type="caution">
    <text evidence="17">The sequence shown here is derived from an EMBL/GenBank/DDBJ whole genome shotgun (WGS) entry which is preliminary data.</text>
</comment>
<dbReference type="GO" id="GO:0005680">
    <property type="term" value="C:anaphase-promoting complex"/>
    <property type="evidence" value="ECO:0007669"/>
    <property type="project" value="InterPro"/>
</dbReference>
<dbReference type="Pfam" id="PF20518">
    <property type="entry name" value="Apc1_MidN"/>
    <property type="match status" value="2"/>
</dbReference>
<keyword evidence="11" id="KW-0175">Coiled coil</keyword>
<dbReference type="InterPro" id="IPR041221">
    <property type="entry name" value="APC1_C"/>
</dbReference>
<dbReference type="FunFam" id="1.25.10.10:FF:000211">
    <property type="entry name" value="Anaphase-promoting complex subunit 1"/>
    <property type="match status" value="1"/>
</dbReference>
<dbReference type="Pfam" id="PF18122">
    <property type="entry name" value="APC1_C"/>
    <property type="match status" value="1"/>
</dbReference>
<dbReference type="Proteomes" id="UP000626092">
    <property type="component" value="Unassembled WGS sequence"/>
</dbReference>
<evidence type="ECO:0000256" key="2">
    <source>
        <dbReference type="ARBA" id="ARBA00004906"/>
    </source>
</evidence>
<dbReference type="InterPro" id="IPR024990">
    <property type="entry name" value="Apc1"/>
</dbReference>
<evidence type="ECO:0000259" key="13">
    <source>
        <dbReference type="Pfam" id="PF12859"/>
    </source>
</evidence>
<comment type="subcellular location">
    <subcellularLocation>
        <location evidence="1">Nucleus</location>
    </subcellularLocation>
</comment>
<name>A0A834LBW5_RHOSS</name>
<dbReference type="Gene3D" id="1.25.10.10">
    <property type="entry name" value="Leucine-rich Repeat Variant"/>
    <property type="match status" value="2"/>
</dbReference>
<dbReference type="InterPro" id="IPR048971">
    <property type="entry name" value="Apc1_3rd"/>
</dbReference>
<evidence type="ECO:0000256" key="8">
    <source>
        <dbReference type="ARBA" id="ARBA00022786"/>
    </source>
</evidence>
<evidence type="ECO:0000313" key="17">
    <source>
        <dbReference type="EMBL" id="KAF7132328.1"/>
    </source>
</evidence>
<evidence type="ECO:0000259" key="15">
    <source>
        <dbReference type="Pfam" id="PF20518"/>
    </source>
</evidence>
<evidence type="ECO:0000256" key="7">
    <source>
        <dbReference type="ARBA" id="ARBA00022776"/>
    </source>
</evidence>
<dbReference type="InterPro" id="IPR046794">
    <property type="entry name" value="Apc1_MidN"/>
</dbReference>
<keyword evidence="12" id="KW-0812">Transmembrane</keyword>
<evidence type="ECO:0000313" key="18">
    <source>
        <dbReference type="Proteomes" id="UP000626092"/>
    </source>
</evidence>
<dbReference type="Pfam" id="PF21282">
    <property type="entry name" value="APC1_3rd"/>
    <property type="match status" value="1"/>
</dbReference>
<organism evidence="17 18">
    <name type="scientific">Rhododendron simsii</name>
    <name type="common">Sims's rhododendron</name>
    <dbReference type="NCBI Taxonomy" id="118357"/>
    <lineage>
        <taxon>Eukaryota</taxon>
        <taxon>Viridiplantae</taxon>
        <taxon>Streptophyta</taxon>
        <taxon>Embryophyta</taxon>
        <taxon>Tracheophyta</taxon>
        <taxon>Spermatophyta</taxon>
        <taxon>Magnoliopsida</taxon>
        <taxon>eudicotyledons</taxon>
        <taxon>Gunneridae</taxon>
        <taxon>Pentapetalae</taxon>
        <taxon>asterids</taxon>
        <taxon>Ericales</taxon>
        <taxon>Ericaceae</taxon>
        <taxon>Ericoideae</taxon>
        <taxon>Rhodoreae</taxon>
        <taxon>Rhododendron</taxon>
    </lineage>
</organism>
<keyword evidence="6" id="KW-0677">Repeat</keyword>
<proteinExistence type="inferred from homology"/>
<evidence type="ECO:0000256" key="9">
    <source>
        <dbReference type="ARBA" id="ARBA00023242"/>
    </source>
</evidence>
<comment type="similarity">
    <text evidence="3">Belongs to the APC1 family.</text>
</comment>
<gene>
    <name evidence="17" type="ORF">RHSIM_Rhsim09G0177900</name>
</gene>
<feature type="domain" description="Anaphase-promoting complex subunit 1 beta-sandwich" evidence="16">
    <location>
        <begin position="1538"/>
        <end position="1601"/>
    </location>
</feature>
<dbReference type="GO" id="GO:0031145">
    <property type="term" value="P:anaphase-promoting complex-dependent catabolic process"/>
    <property type="evidence" value="ECO:0007669"/>
    <property type="project" value="TreeGrafter"/>
</dbReference>
<reference evidence="17" key="1">
    <citation type="submission" date="2019-11" db="EMBL/GenBank/DDBJ databases">
        <authorList>
            <person name="Liu Y."/>
            <person name="Hou J."/>
            <person name="Li T.-Q."/>
            <person name="Guan C.-H."/>
            <person name="Wu X."/>
            <person name="Wu H.-Z."/>
            <person name="Ling F."/>
            <person name="Zhang R."/>
            <person name="Shi X.-G."/>
            <person name="Ren J.-P."/>
            <person name="Chen E.-F."/>
            <person name="Sun J.-M."/>
        </authorList>
    </citation>
    <scope>NUCLEOTIDE SEQUENCE</scope>
    <source>
        <strain evidence="17">Adult_tree_wgs_1</strain>
        <tissue evidence="17">Leaves</tissue>
    </source>
</reference>
<feature type="coiled-coil region" evidence="11">
    <location>
        <begin position="1822"/>
        <end position="1849"/>
    </location>
</feature>
<keyword evidence="8" id="KW-0833">Ubl conjugation pathway</keyword>
<comment type="pathway">
    <text evidence="2">Protein modification; protein ubiquitination.</text>
</comment>
<dbReference type="GO" id="GO:0007091">
    <property type="term" value="P:metaphase/anaphase transition of mitotic cell cycle"/>
    <property type="evidence" value="ECO:0007669"/>
    <property type="project" value="TreeGrafter"/>
</dbReference>
<dbReference type="FunFam" id="1.25.10.10:FF:000338">
    <property type="entry name" value="Anaphase-promoting complex subunit 1"/>
    <property type="match status" value="1"/>
</dbReference>
<keyword evidence="18" id="KW-1185">Reference proteome</keyword>
<accession>A0A834LBW5</accession>
<dbReference type="EMBL" id="WJXA01000009">
    <property type="protein sequence ID" value="KAF7132328.1"/>
    <property type="molecule type" value="Genomic_DNA"/>
</dbReference>
<dbReference type="PANTHER" id="PTHR12827:SF3">
    <property type="entry name" value="ANAPHASE-PROMOTING COMPLEX SUBUNIT 1"/>
    <property type="match status" value="1"/>
</dbReference>
<dbReference type="InterPro" id="IPR011989">
    <property type="entry name" value="ARM-like"/>
</dbReference>
<evidence type="ECO:0000256" key="3">
    <source>
        <dbReference type="ARBA" id="ARBA00010547"/>
    </source>
</evidence>
<evidence type="ECO:0000259" key="14">
    <source>
        <dbReference type="Pfam" id="PF18122"/>
    </source>
</evidence>
<feature type="transmembrane region" description="Helical" evidence="12">
    <location>
        <begin position="132"/>
        <end position="150"/>
    </location>
</feature>
<dbReference type="Pfam" id="PF12859">
    <property type="entry name" value="ANAPC1"/>
    <property type="match status" value="3"/>
</dbReference>
<dbReference type="GO" id="GO:0051301">
    <property type="term" value="P:cell division"/>
    <property type="evidence" value="ECO:0007669"/>
    <property type="project" value="UniProtKB-KW"/>
</dbReference>
<sequence length="1922" mass="211735">MSVGARRLTVLGEFKPFGLIAEAVDGKPSDDAVGKYDYFLFDPEIARQGDEADDHSDASSSSTGRSDHELFIRGNRIIWTTGPRVYKRFTLPSTVIMACWSRMGTMSEARLCVLQIDSLAVFDISGEYVCTFLLGVVVVAVAVAVAVSGWRGDVGFQSCEFREESRQFPKMLDIVKAMFSLLWSVLSFICEVMSVPLSRTVTSIWPLPFGLLLQQAAECSSQTYAPFSSSSPLPNARDIFCPKREVGYSPRHNLAISCASDHATMGYGAPVSSHMILKDPLEEPQSTYVEERGKLNVMKEFDERTIWTSDLVPLMASYNKGKMQHSLWVAEAIGSNVEVANSKLSDVVPAGVLPKQFSFRKIWQGKGAQTAASKVFLATDDDAAPIICFLLREQKKLLSLRLQTVEINNEILFDIKPDMSWSIPAIAAEPVIVTRPRVKVGLLPFGDIIVLASENTLLLYSGRQCLCRYMLPSSLGKGQVSDNLMPSETVPILHDLKIIGLADAVDVRINVIVNNGQIFRCALRRSPSSSLVNDCITAMSEGLSSSFYNQFLALLWGDGDSAYLSETDASIDLEWESYSSSIMRLCSKSRFTPQRVSDSNYGSSWDFLINSKFHKNYGKTNVLAGILTRVSVDLQESDSPGSYVHGAQTSESSFYSELLMETLDALHAVYESLKLNSLRKQDLGLLVVLLCNIADFLGEESYLDHYVRDFPGLSKKFGMRMSFSEKIPPSLFRWLENCLRHGYNSSDSKDLPPLLRKDEGSVLSWARKIIVFYSLLCGAKHSGKNLPSGVCCNIATGSSCNFEELTVLAMVGERFGLQQLDLLPSGVSLPLRHALDKCRESPPTDWPAAAYILLSREDLALSRFSHSSKSKESETQNNVNLVSMSTPYMLHLHPVTIPSSISDTIGSEDTKLEDADSVDGSATDGMEHIFSSTTQLRYGRDLRLNEVSYADQANNTCKIPSKDLGKCAVRRLLCSARPVAIQTSVNPTASDQDLQQAQLWQLAQRTTALPFGRGAFTLATTSTLLTEVNLDPNLRNIPELKSWPEFHNAVAAGLRLAPIQGKLSRTWIIYNKPEEPNVIHAGLLLALGLHGHLRVLTITDIYQYYSQEHESTTVGLMLGLAASYRGTMQPAISKSLYVHIPARHPSSFPELELPTLLQSAALMSVGLLYEGSAHPQTMHILLAEIGRRSGGDNVLEREGYAVSAGFSLGLVALGRGEDALGFIDTFVERLFQYVGGKEPHNERSLPVTLSADDHNRAAGQMMDGTLVNVDVTAPGAIIALALMFLKSESEIVFSRLSIPCTHFDLQYVRPDFIMLRVIARNLIMWSRVHPSKDWIQSQIPEIVQSGIRGLGDEMGDVDEMDAEAFVQAYVNIVVGSCISIGLRFAGTKNGDAQELLYDYAIYFLNEIKPICVGSGSTLLKGLSHYVDRGTLEICLHLIVLSLSVVMAGSGHLQTLRLLRFLRSRNSADGHANYGTQMAVSLAIGFLFLGGGMRTFSTSSNSIAVLLISLYPRLPTGPNDNRCHLQAFRHLYVLATEARWLQTVDVDTGLPVYAPLEMTIKETEHYGETSFCEVTPCILPERATLKIVRVCGPRYWPQVIELVPEDKPWWSTGDKIDPFNSGVLYIKRKVGSCSYVDDPVGCQSLLSRAMHKVFGLTSLRACTPSTNDCVGAGAVTIDQLVSTFSSDPSLIAFAQLCCDPSWNSREGAVVTPAYGCSTLINGSDGDFQEFCLQVLFECVSNDRPALLQASNLFVRCRGSSFVGVYLSLYTMLGCVADQVSGGASVLSDSLFISSLKLALAYNEALLEGRFPNSRGGIIQSTFLGSLRKRMEELLNHCSELENDLQNYLKSGRWPNENSQHRNPSTLLALYLKWYGVPPPSAVKTAIEKIKRVHKSSSVPLLRLLFPRTHVNAIREIDKLFFSP</sequence>
<dbReference type="GO" id="GO:0070979">
    <property type="term" value="P:protein K11-linked ubiquitination"/>
    <property type="evidence" value="ECO:0007669"/>
    <property type="project" value="TreeGrafter"/>
</dbReference>
<evidence type="ECO:0000256" key="6">
    <source>
        <dbReference type="ARBA" id="ARBA00022737"/>
    </source>
</evidence>
<feature type="domain" description="Anaphase-promoting complex subunit 1 middle" evidence="15">
    <location>
        <begin position="594"/>
        <end position="775"/>
    </location>
</feature>
<keyword evidence="5" id="KW-0132">Cell division</keyword>
<evidence type="ECO:0000256" key="5">
    <source>
        <dbReference type="ARBA" id="ARBA00022618"/>
    </source>
</evidence>
<feature type="domain" description="Anaphase-promoting complex subunit 1 middle" evidence="15">
    <location>
        <begin position="800"/>
        <end position="860"/>
    </location>
</feature>
<keyword evidence="7" id="KW-0498">Mitosis</keyword>
<protein>
    <recommendedName>
        <fullName evidence="4">Anaphase-promoting complex subunit 1</fullName>
    </recommendedName>
</protein>
<evidence type="ECO:0000256" key="1">
    <source>
        <dbReference type="ARBA" id="ARBA00004123"/>
    </source>
</evidence>
<evidence type="ECO:0000256" key="11">
    <source>
        <dbReference type="SAM" id="Coils"/>
    </source>
</evidence>
<feature type="domain" description="Anaphase-promoting complex subunit 1 N-terminal" evidence="13">
    <location>
        <begin position="194"/>
        <end position="333"/>
    </location>
</feature>
<keyword evidence="12" id="KW-0472">Membrane</keyword>
<dbReference type="GO" id="GO:0060090">
    <property type="term" value="F:molecular adaptor activity"/>
    <property type="evidence" value="ECO:0007669"/>
    <property type="project" value="TreeGrafter"/>
</dbReference>
<keyword evidence="12" id="KW-1133">Transmembrane helix</keyword>
<evidence type="ECO:0000256" key="10">
    <source>
        <dbReference type="ARBA" id="ARBA00023306"/>
    </source>
</evidence>
<keyword evidence="9" id="KW-0539">Nucleus</keyword>
<feature type="domain" description="Anaphase-promoting complex subunit 1 N-terminal" evidence="13">
    <location>
        <begin position="356"/>
        <end position="579"/>
    </location>
</feature>
<evidence type="ECO:0000256" key="12">
    <source>
        <dbReference type="SAM" id="Phobius"/>
    </source>
</evidence>
<evidence type="ECO:0000256" key="4">
    <source>
        <dbReference type="ARBA" id="ARBA00016070"/>
    </source>
</evidence>
<feature type="domain" description="Anaphase-promoting complex subunit 1 N-terminal" evidence="13">
    <location>
        <begin position="35"/>
        <end position="108"/>
    </location>
</feature>